<reference evidence="3 4" key="1">
    <citation type="submission" date="2020-10" db="EMBL/GenBank/DDBJ databases">
        <title>Identification of Nocardia species via Next-generation sequencing and recognition of intraspecies genetic diversity.</title>
        <authorList>
            <person name="Li P."/>
            <person name="Li P."/>
            <person name="Lu B."/>
        </authorList>
    </citation>
    <scope>NUCLEOTIDE SEQUENCE [LARGE SCALE GENOMIC DNA]</scope>
    <source>
        <strain evidence="3 4">BJ06-0143</strain>
    </source>
</reference>
<dbReference type="Pfam" id="PF01966">
    <property type="entry name" value="HD"/>
    <property type="match status" value="1"/>
</dbReference>
<dbReference type="InterPro" id="IPR006674">
    <property type="entry name" value="HD_domain"/>
</dbReference>
<gene>
    <name evidence="3" type="ORF">IU449_18870</name>
</gene>
<dbReference type="RefSeq" id="WP_195003437.1">
    <property type="nucleotide sequence ID" value="NZ_JADLQN010000003.1"/>
</dbReference>
<dbReference type="EMBL" id="JADLQN010000003">
    <property type="protein sequence ID" value="MBF6356582.1"/>
    <property type="molecule type" value="Genomic_DNA"/>
</dbReference>
<evidence type="ECO:0000313" key="3">
    <source>
        <dbReference type="EMBL" id="MBF6356582.1"/>
    </source>
</evidence>
<sequence>MDIPRRTALGAAAVAGAAIALPRTPASAQPDTLIFPASPVSKAARELLDTAVGPAVRNHSIRGFLFARAVAGAHDLRPGADYDEEVMYLICALHDISLGDMANGQQRFEMDSADFAAEFLERNGVTDSRVDTVWDAIAAHTSGFSDSPVYRRRRPAEIWIAVEGIGIDIGGGPTDLPPGYADLVHAAYPRLGGTRALTTIMENQVLADPRKAFPSSLATELVRQRHPEVSYPTWDEIIDASGWKD</sequence>
<comment type="caution">
    <text evidence="3">The sequence shown here is derived from an EMBL/GenBank/DDBJ whole genome shotgun (WGS) entry which is preliminary data.</text>
</comment>
<proteinExistence type="predicted"/>
<organism evidence="3 4">
    <name type="scientific">Nocardia higoensis</name>
    <dbReference type="NCBI Taxonomy" id="228599"/>
    <lineage>
        <taxon>Bacteria</taxon>
        <taxon>Bacillati</taxon>
        <taxon>Actinomycetota</taxon>
        <taxon>Actinomycetes</taxon>
        <taxon>Mycobacteriales</taxon>
        <taxon>Nocardiaceae</taxon>
        <taxon>Nocardia</taxon>
    </lineage>
</organism>
<dbReference type="PANTHER" id="PTHR35569:SF1">
    <property type="entry name" value="CYANAMIDE HYDRATASE DDI2-RELATED"/>
    <property type="match status" value="1"/>
</dbReference>
<protein>
    <submittedName>
        <fullName evidence="3">HD domain-containing protein</fullName>
    </submittedName>
</protein>
<accession>A0ABS0DG61</accession>
<dbReference type="SUPFAM" id="SSF109604">
    <property type="entry name" value="HD-domain/PDEase-like"/>
    <property type="match status" value="1"/>
</dbReference>
<dbReference type="PANTHER" id="PTHR35569">
    <property type="entry name" value="CYANAMIDE HYDRATASE DDI2-RELATED"/>
    <property type="match status" value="1"/>
</dbReference>
<name>A0ABS0DG61_9NOCA</name>
<feature type="chain" id="PRO_5047131384" evidence="1">
    <location>
        <begin position="29"/>
        <end position="245"/>
    </location>
</feature>
<dbReference type="PROSITE" id="PS51318">
    <property type="entry name" value="TAT"/>
    <property type="match status" value="1"/>
</dbReference>
<dbReference type="Gene3D" id="1.10.3210.10">
    <property type="entry name" value="Hypothetical protein af1432"/>
    <property type="match status" value="1"/>
</dbReference>
<feature type="domain" description="HD" evidence="2">
    <location>
        <begin position="58"/>
        <end position="145"/>
    </location>
</feature>
<feature type="signal peptide" evidence="1">
    <location>
        <begin position="1"/>
        <end position="28"/>
    </location>
</feature>
<evidence type="ECO:0000259" key="2">
    <source>
        <dbReference type="Pfam" id="PF01966"/>
    </source>
</evidence>
<dbReference type="InterPro" id="IPR006311">
    <property type="entry name" value="TAT_signal"/>
</dbReference>
<evidence type="ECO:0000313" key="4">
    <source>
        <dbReference type="Proteomes" id="UP000707731"/>
    </source>
</evidence>
<keyword evidence="4" id="KW-1185">Reference proteome</keyword>
<evidence type="ECO:0000256" key="1">
    <source>
        <dbReference type="SAM" id="SignalP"/>
    </source>
</evidence>
<dbReference type="Proteomes" id="UP000707731">
    <property type="component" value="Unassembled WGS sequence"/>
</dbReference>
<keyword evidence="1" id="KW-0732">Signal</keyword>